<dbReference type="EMBL" id="CATKSN020000362">
    <property type="protein sequence ID" value="CAI9149524.1"/>
    <property type="molecule type" value="Genomic_DNA"/>
</dbReference>
<feature type="region of interest" description="Disordered" evidence="1">
    <location>
        <begin position="238"/>
        <end position="273"/>
    </location>
</feature>
<dbReference type="Pfam" id="PF00069">
    <property type="entry name" value="Pkinase"/>
    <property type="match status" value="1"/>
</dbReference>
<dbReference type="SMART" id="SM00220">
    <property type="entry name" value="S_TKc"/>
    <property type="match status" value="1"/>
</dbReference>
<feature type="domain" description="Protein kinase" evidence="2">
    <location>
        <begin position="38"/>
        <end position="273"/>
    </location>
</feature>
<dbReference type="Gene3D" id="1.10.510.10">
    <property type="entry name" value="Transferase(Phosphotransferase) domain 1"/>
    <property type="match status" value="1"/>
</dbReference>
<organism evidence="3 4">
    <name type="scientific">Rangifer tarandus platyrhynchus</name>
    <name type="common">Svalbard reindeer</name>
    <dbReference type="NCBI Taxonomy" id="3082113"/>
    <lineage>
        <taxon>Eukaryota</taxon>
        <taxon>Metazoa</taxon>
        <taxon>Chordata</taxon>
        <taxon>Craniata</taxon>
        <taxon>Vertebrata</taxon>
        <taxon>Euteleostomi</taxon>
        <taxon>Mammalia</taxon>
        <taxon>Eutheria</taxon>
        <taxon>Laurasiatheria</taxon>
        <taxon>Artiodactyla</taxon>
        <taxon>Ruminantia</taxon>
        <taxon>Pecora</taxon>
        <taxon>Cervidae</taxon>
        <taxon>Odocoileinae</taxon>
        <taxon>Rangifer</taxon>
    </lineage>
</organism>
<proteinExistence type="predicted"/>
<reference evidence="3" key="1">
    <citation type="submission" date="2023-04" db="EMBL/GenBank/DDBJ databases">
        <authorList>
            <consortium name="ELIXIR-Norway"/>
        </authorList>
    </citation>
    <scope>NUCLEOTIDE SEQUENCE [LARGE SCALE GENOMIC DNA]</scope>
</reference>
<dbReference type="Gene3D" id="3.30.200.20">
    <property type="entry name" value="Phosphorylase Kinase, domain 1"/>
    <property type="match status" value="1"/>
</dbReference>
<dbReference type="InterPro" id="IPR000719">
    <property type="entry name" value="Prot_kinase_dom"/>
</dbReference>
<dbReference type="PANTHER" id="PTHR44167:SF24">
    <property type="entry name" value="SERINE_THREONINE-PROTEIN KINASE CHK2"/>
    <property type="match status" value="1"/>
</dbReference>
<dbReference type="PANTHER" id="PTHR44167">
    <property type="entry name" value="OVARIAN-SPECIFIC SERINE/THREONINE-PROTEIN KINASE LOK-RELATED"/>
    <property type="match status" value="1"/>
</dbReference>
<evidence type="ECO:0000313" key="3">
    <source>
        <dbReference type="EMBL" id="CAI9149524.1"/>
    </source>
</evidence>
<dbReference type="InterPro" id="IPR011009">
    <property type="entry name" value="Kinase-like_dom_sf"/>
</dbReference>
<name>A0ABN8XJE9_RANTA</name>
<comment type="caution">
    <text evidence="3">The sequence shown here is derived from an EMBL/GenBank/DDBJ whole genome shotgun (WGS) entry which is preliminary data.</text>
</comment>
<dbReference type="PROSITE" id="PS00108">
    <property type="entry name" value="PROTEIN_KINASE_ST"/>
    <property type="match status" value="1"/>
</dbReference>
<keyword evidence="4" id="KW-1185">Reference proteome</keyword>
<dbReference type="Proteomes" id="UP001176941">
    <property type="component" value="Unassembled WGS sequence"/>
</dbReference>
<accession>A0ABN8XJE9</accession>
<dbReference type="CDD" id="cd00180">
    <property type="entry name" value="PKc"/>
    <property type="match status" value="1"/>
</dbReference>
<dbReference type="InterPro" id="IPR008271">
    <property type="entry name" value="Ser/Thr_kinase_AS"/>
</dbReference>
<dbReference type="SUPFAM" id="SSF56112">
    <property type="entry name" value="Protein kinase-like (PK-like)"/>
    <property type="match status" value="1"/>
</dbReference>
<sequence length="273" mass="30379">MVENIPGGDTSGLDNTEARLSIAESCSHRAYRDFFSVVELCTRYGRGGSSVVWMAKCMTTGEIVAVKQIRRERGSTASALPVVNEVELAGRLFCPEGQPRFDSARWPGCDHIARFYGVTQGKNSLFLVQEFAGLPLSKLIRSIKGEFVDMRRVYRIAEKPYYTEMKRNPRILKRILRNVLEVLELLNHIGYVHADLKPDNILVKRSEDEGNCGDVKVIDFGCAFRHEEEGGTVMATPEYMPPEALSSSCGSSAERDEDGNDRHLPGGFFAGHA</sequence>
<feature type="non-terminal residue" evidence="3">
    <location>
        <position position="273"/>
    </location>
</feature>
<gene>
    <name evidence="3" type="ORF">MRATA1EN1_LOCUS31142</name>
</gene>
<dbReference type="PROSITE" id="PS50011">
    <property type="entry name" value="PROTEIN_KINASE_DOM"/>
    <property type="match status" value="1"/>
</dbReference>
<evidence type="ECO:0000313" key="4">
    <source>
        <dbReference type="Proteomes" id="UP001176941"/>
    </source>
</evidence>
<evidence type="ECO:0000256" key="1">
    <source>
        <dbReference type="SAM" id="MobiDB-lite"/>
    </source>
</evidence>
<evidence type="ECO:0000259" key="2">
    <source>
        <dbReference type="PROSITE" id="PS50011"/>
    </source>
</evidence>
<protein>
    <recommendedName>
        <fullName evidence="2">Protein kinase domain-containing protein</fullName>
    </recommendedName>
</protein>